<evidence type="ECO:0000313" key="2">
    <source>
        <dbReference type="EMBL" id="KAL2724531.1"/>
    </source>
</evidence>
<keyword evidence="3" id="KW-1185">Reference proteome</keyword>
<name>A0ABD2AV88_VESSQ</name>
<organism evidence="2 3">
    <name type="scientific">Vespula squamosa</name>
    <name type="common">Southern yellow jacket</name>
    <name type="synonym">Wasp</name>
    <dbReference type="NCBI Taxonomy" id="30214"/>
    <lineage>
        <taxon>Eukaryota</taxon>
        <taxon>Metazoa</taxon>
        <taxon>Ecdysozoa</taxon>
        <taxon>Arthropoda</taxon>
        <taxon>Hexapoda</taxon>
        <taxon>Insecta</taxon>
        <taxon>Pterygota</taxon>
        <taxon>Neoptera</taxon>
        <taxon>Endopterygota</taxon>
        <taxon>Hymenoptera</taxon>
        <taxon>Apocrita</taxon>
        <taxon>Aculeata</taxon>
        <taxon>Vespoidea</taxon>
        <taxon>Vespidae</taxon>
        <taxon>Vespinae</taxon>
        <taxon>Vespula</taxon>
    </lineage>
</organism>
<comment type="caution">
    <text evidence="2">The sequence shown here is derived from an EMBL/GenBank/DDBJ whole genome shotgun (WGS) entry which is preliminary data.</text>
</comment>
<feature type="region of interest" description="Disordered" evidence="1">
    <location>
        <begin position="1"/>
        <end position="24"/>
    </location>
</feature>
<accession>A0ABD2AV88</accession>
<dbReference type="EMBL" id="JAUDFV010000139">
    <property type="protein sequence ID" value="KAL2724531.1"/>
    <property type="molecule type" value="Genomic_DNA"/>
</dbReference>
<feature type="compositionally biased region" description="Basic and acidic residues" evidence="1">
    <location>
        <begin position="1"/>
        <end position="13"/>
    </location>
</feature>
<protein>
    <submittedName>
        <fullName evidence="2">Protein phosphatase 1 regulatory subunit 16A-like isoform X3</fullName>
    </submittedName>
</protein>
<reference evidence="2 3" key="1">
    <citation type="journal article" date="2024" name="Ann. Entomol. Soc. Am.">
        <title>Genomic analyses of the southern and eastern yellowjacket wasps (Hymenoptera: Vespidae) reveal evolutionary signatures of social life.</title>
        <authorList>
            <person name="Catto M.A."/>
            <person name="Caine P.B."/>
            <person name="Orr S.E."/>
            <person name="Hunt B.G."/>
            <person name="Goodisman M.A.D."/>
        </authorList>
    </citation>
    <scope>NUCLEOTIDE SEQUENCE [LARGE SCALE GENOMIC DNA]</scope>
    <source>
        <strain evidence="2">233</strain>
        <tissue evidence="2">Head and thorax</tissue>
    </source>
</reference>
<dbReference type="AlphaFoldDB" id="A0ABD2AV88"/>
<evidence type="ECO:0000313" key="3">
    <source>
        <dbReference type="Proteomes" id="UP001607302"/>
    </source>
</evidence>
<feature type="non-terminal residue" evidence="2">
    <location>
        <position position="1"/>
    </location>
</feature>
<sequence>KRKEEESVGRDKNAVFSPVEKPPRFPRRMISNVVASKPHERVTKRNEKAVEAVVEAEEKQENTAVRTISI</sequence>
<evidence type="ECO:0000256" key="1">
    <source>
        <dbReference type="SAM" id="MobiDB-lite"/>
    </source>
</evidence>
<proteinExistence type="predicted"/>
<gene>
    <name evidence="2" type="ORF">V1478_009044</name>
</gene>
<dbReference type="Proteomes" id="UP001607302">
    <property type="component" value="Unassembled WGS sequence"/>
</dbReference>